<name>V6LVH1_9EUKA</name>
<reference evidence="1 2" key="1">
    <citation type="journal article" date="2014" name="PLoS Genet.">
        <title>The Genome of Spironucleus salmonicida Highlights a Fish Pathogen Adapted to Fluctuating Environments.</title>
        <authorList>
            <person name="Xu F."/>
            <person name="Jerlstrom-Hultqvist J."/>
            <person name="Einarsson E."/>
            <person name="Astvaldsson A."/>
            <person name="Svard S.G."/>
            <person name="Andersson J.O."/>
        </authorList>
    </citation>
    <scope>NUCLEOTIDE SEQUENCE</scope>
    <source>
        <strain evidence="2">ATCC 50377</strain>
    </source>
</reference>
<keyword evidence="3" id="KW-1185">Reference proteome</keyword>
<dbReference type="VEuPathDB" id="GiardiaDB:SS50377_25791"/>
<evidence type="ECO:0000313" key="1">
    <source>
        <dbReference type="EMBL" id="EST48233.1"/>
    </source>
</evidence>
<proteinExistence type="predicted"/>
<dbReference type="EMBL" id="AUWU02000006">
    <property type="protein sequence ID" value="KAH0571602.1"/>
    <property type="molecule type" value="Genomic_DNA"/>
</dbReference>
<dbReference type="EMBL" id="KI545996">
    <property type="protein sequence ID" value="EST48233.1"/>
    <property type="molecule type" value="Genomic_DNA"/>
</dbReference>
<dbReference type="AlphaFoldDB" id="V6LVH1"/>
<evidence type="ECO:0000313" key="3">
    <source>
        <dbReference type="Proteomes" id="UP000018208"/>
    </source>
</evidence>
<organism evidence="1">
    <name type="scientific">Spironucleus salmonicida</name>
    <dbReference type="NCBI Taxonomy" id="348837"/>
    <lineage>
        <taxon>Eukaryota</taxon>
        <taxon>Metamonada</taxon>
        <taxon>Diplomonadida</taxon>
        <taxon>Hexamitidae</taxon>
        <taxon>Hexamitinae</taxon>
        <taxon>Spironucleus</taxon>
    </lineage>
</organism>
<sequence length="580" mass="66921">MSVSSSPSPCGFSTPNILPHTTYLPQKEAQQALIDANLPFMSPYPVPPPFTLKDFSSNFKPKPPLKPPKLATIQASTFVYSGSIFIEVKFEGARLAGQIEIRNSCDSRIGLIGAFLALSLSPSGQIRLEVPRKATQEQLKQIIKTIHQARYNASTDIVISLLQEIQADKYVAFEIGEGKKSRLNYQYLGVYYDHMKQFVIGQEEYSSELKNDFIQYKFPLLYTVKEIQKMNIGCFKEQNYANYLDNSYQYVSQFTDQLCIKKFIQCWIYEISGMTVLILKNKSYSFCIKNSIKHRRLLICLLIAQHLIKSGETLQIEVESPIIPVILNCYHDYLSDYHYYQDMDILLIIAVNQQQQQKYIEVTELQKQIVDTTLNFQGTFTDYFHNQILNLPEPIYDEETTQTTIIQQEISDYQVIPECKIIKQKSPRLTKEYIRKMIQQYNFDCLQLNKPKIRRQHEFIALTLTKMSITMQAIVNIDGDSIILQYLRGRYPKFSLSVQNSSPLRRIALGIIIVLISSPPDQVVEFLINSTIYASFKIFIQSQKCSDLQYILQSFAFKITPSKLNLLQNAIFLANYQDSE</sequence>
<gene>
    <name evidence="1" type="ORF">SS50377_11575</name>
    <name evidence="2" type="ORF">SS50377_25791</name>
</gene>
<protein>
    <submittedName>
        <fullName evidence="1">Uncharacterized protein</fullName>
    </submittedName>
</protein>
<dbReference type="Proteomes" id="UP000018208">
    <property type="component" value="Unassembled WGS sequence"/>
</dbReference>
<evidence type="ECO:0000313" key="2">
    <source>
        <dbReference type="EMBL" id="KAH0571602.1"/>
    </source>
</evidence>
<accession>V6LVH1</accession>
<reference evidence="2" key="2">
    <citation type="submission" date="2020-12" db="EMBL/GenBank/DDBJ databases">
        <title>New Spironucleus salmonicida genome in near-complete chromosomes.</title>
        <authorList>
            <person name="Xu F."/>
            <person name="Kurt Z."/>
            <person name="Jimenez-Gonzalez A."/>
            <person name="Astvaldsson A."/>
            <person name="Andersson J.O."/>
            <person name="Svard S.G."/>
        </authorList>
    </citation>
    <scope>NUCLEOTIDE SEQUENCE</scope>
    <source>
        <strain evidence="2">ATCC 50377</strain>
    </source>
</reference>